<evidence type="ECO:0008006" key="3">
    <source>
        <dbReference type="Google" id="ProtNLM"/>
    </source>
</evidence>
<dbReference type="EMBL" id="JBHULE010000035">
    <property type="protein sequence ID" value="MFD2564944.1"/>
    <property type="molecule type" value="Genomic_DNA"/>
</dbReference>
<comment type="caution">
    <text evidence="1">The sequence shown here is derived from an EMBL/GenBank/DDBJ whole genome shotgun (WGS) entry which is preliminary data.</text>
</comment>
<protein>
    <recommendedName>
        <fullName evidence="3">Outer membrane protein beta-barrel domain-containing protein</fullName>
    </recommendedName>
</protein>
<dbReference type="Proteomes" id="UP001597319">
    <property type="component" value="Unassembled WGS sequence"/>
</dbReference>
<organism evidence="1 2">
    <name type="scientific">Aquimarina rubra</name>
    <dbReference type="NCBI Taxonomy" id="1920033"/>
    <lineage>
        <taxon>Bacteria</taxon>
        <taxon>Pseudomonadati</taxon>
        <taxon>Bacteroidota</taxon>
        <taxon>Flavobacteriia</taxon>
        <taxon>Flavobacteriales</taxon>
        <taxon>Flavobacteriaceae</taxon>
        <taxon>Aquimarina</taxon>
    </lineage>
</organism>
<gene>
    <name evidence="1" type="ORF">ACFSR1_19865</name>
</gene>
<keyword evidence="2" id="KW-1185">Reference proteome</keyword>
<evidence type="ECO:0000313" key="1">
    <source>
        <dbReference type="EMBL" id="MFD2564944.1"/>
    </source>
</evidence>
<evidence type="ECO:0000313" key="2">
    <source>
        <dbReference type="Proteomes" id="UP001597319"/>
    </source>
</evidence>
<sequence>MKTKILIILMISSCLNIVAQEEIKGNYRIYLKKDGTSKNSKVPIVLEEEKNTEEILYTFEGKNATKKTKKYVEVDKTFSFKTINPNFNYSSIYVDLEQKGNKLIIIPRADVANDFAKYNGKIKRRLYIDVTEGIKITRKSWKVSAITVPLKVYLTNQSDSLPSFTNNIETDVNIAVTYGKSWEKFSYKKGREPKLTNSQNFYGFLGLNKLELKKKNTDGLNDGDNILSVSSGLGYQYGYGKLGLSILLGMDLPLSSTGQNWVFKYQPWLGIGIGYSIFK</sequence>
<reference evidence="2" key="1">
    <citation type="journal article" date="2019" name="Int. J. Syst. Evol. Microbiol.">
        <title>The Global Catalogue of Microorganisms (GCM) 10K type strain sequencing project: providing services to taxonomists for standard genome sequencing and annotation.</title>
        <authorList>
            <consortium name="The Broad Institute Genomics Platform"/>
            <consortium name="The Broad Institute Genome Sequencing Center for Infectious Disease"/>
            <person name="Wu L."/>
            <person name="Ma J."/>
        </authorList>
    </citation>
    <scope>NUCLEOTIDE SEQUENCE [LARGE SCALE GENOMIC DNA]</scope>
    <source>
        <strain evidence="2">KCTC 52274</strain>
    </source>
</reference>
<accession>A0ABW5LMC4</accession>
<dbReference type="RefSeq" id="WP_378294794.1">
    <property type="nucleotide sequence ID" value="NZ_JBHULE010000035.1"/>
</dbReference>
<proteinExistence type="predicted"/>
<name>A0ABW5LMC4_9FLAO</name>